<evidence type="ECO:0000256" key="3">
    <source>
        <dbReference type="ARBA" id="ARBA00022679"/>
    </source>
</evidence>
<feature type="transmembrane region" description="Helical" evidence="12">
    <location>
        <begin position="56"/>
        <end position="73"/>
    </location>
</feature>
<dbReference type="InterPro" id="IPR001182">
    <property type="entry name" value="FtsW/RodA"/>
</dbReference>
<accession>X0UB91</accession>
<evidence type="ECO:0000256" key="5">
    <source>
        <dbReference type="ARBA" id="ARBA00022960"/>
    </source>
</evidence>
<feature type="transmembrane region" description="Helical" evidence="12">
    <location>
        <begin position="165"/>
        <end position="185"/>
    </location>
</feature>
<comment type="caution">
    <text evidence="13">The sequence shown here is derived from an EMBL/GenBank/DDBJ whole genome shotgun (WGS) entry which is preliminary data.</text>
</comment>
<keyword evidence="6" id="KW-0573">Peptidoglycan synthesis</keyword>
<reference evidence="13" key="1">
    <citation type="journal article" date="2014" name="Front. Microbiol.">
        <title>High frequency of phylogenetically diverse reductive dehalogenase-homologous genes in deep subseafloor sedimentary metagenomes.</title>
        <authorList>
            <person name="Kawai M."/>
            <person name="Futagami T."/>
            <person name="Toyoda A."/>
            <person name="Takaki Y."/>
            <person name="Nishi S."/>
            <person name="Hori S."/>
            <person name="Arai W."/>
            <person name="Tsubouchi T."/>
            <person name="Morono Y."/>
            <person name="Uchiyama I."/>
            <person name="Ito T."/>
            <person name="Fujiyama A."/>
            <person name="Inagaki F."/>
            <person name="Takami H."/>
        </authorList>
    </citation>
    <scope>NUCLEOTIDE SEQUENCE</scope>
    <source>
        <strain evidence="13">Expedition CK06-06</strain>
    </source>
</reference>
<evidence type="ECO:0000256" key="9">
    <source>
        <dbReference type="ARBA" id="ARBA00032370"/>
    </source>
</evidence>
<keyword evidence="3" id="KW-0808">Transferase</keyword>
<dbReference type="GO" id="GO:0005886">
    <property type="term" value="C:plasma membrane"/>
    <property type="evidence" value="ECO:0007669"/>
    <property type="project" value="TreeGrafter"/>
</dbReference>
<evidence type="ECO:0000256" key="10">
    <source>
        <dbReference type="ARBA" id="ARBA00044770"/>
    </source>
</evidence>
<gene>
    <name evidence="13" type="ORF">S01H1_02454</name>
</gene>
<evidence type="ECO:0000256" key="11">
    <source>
        <dbReference type="ARBA" id="ARBA00049902"/>
    </source>
</evidence>
<feature type="transmembrane region" description="Helical" evidence="12">
    <location>
        <begin position="197"/>
        <end position="219"/>
    </location>
</feature>
<dbReference type="EC" id="2.4.99.28" evidence="10"/>
<dbReference type="GO" id="GO:0015648">
    <property type="term" value="F:lipid-linked peptidoglycan transporter activity"/>
    <property type="evidence" value="ECO:0007669"/>
    <property type="project" value="TreeGrafter"/>
</dbReference>
<feature type="transmembrane region" description="Helical" evidence="12">
    <location>
        <begin position="118"/>
        <end position="140"/>
    </location>
</feature>
<comment type="catalytic activity">
    <reaction evidence="11">
        <text>[GlcNAc-(1-&gt;4)-Mur2Ac(oyl-L-Ala-gamma-D-Glu-L-Lys-D-Ala-D-Ala)](n)-di-trans,octa-cis-undecaprenyl diphosphate + beta-D-GlcNAc-(1-&gt;4)-Mur2Ac(oyl-L-Ala-gamma-D-Glu-L-Lys-D-Ala-D-Ala)-di-trans,octa-cis-undecaprenyl diphosphate = [GlcNAc-(1-&gt;4)-Mur2Ac(oyl-L-Ala-gamma-D-Glu-L-Lys-D-Ala-D-Ala)](n+1)-di-trans,octa-cis-undecaprenyl diphosphate + di-trans,octa-cis-undecaprenyl diphosphate + H(+)</text>
        <dbReference type="Rhea" id="RHEA:23708"/>
        <dbReference type="Rhea" id="RHEA-COMP:9602"/>
        <dbReference type="Rhea" id="RHEA-COMP:9603"/>
        <dbReference type="ChEBI" id="CHEBI:15378"/>
        <dbReference type="ChEBI" id="CHEBI:58405"/>
        <dbReference type="ChEBI" id="CHEBI:60033"/>
        <dbReference type="ChEBI" id="CHEBI:78435"/>
        <dbReference type="EC" id="2.4.99.28"/>
    </reaction>
</comment>
<evidence type="ECO:0000256" key="1">
    <source>
        <dbReference type="ARBA" id="ARBA00004141"/>
    </source>
</evidence>
<evidence type="ECO:0000313" key="13">
    <source>
        <dbReference type="EMBL" id="GAF85760.1"/>
    </source>
</evidence>
<dbReference type="PANTHER" id="PTHR30474">
    <property type="entry name" value="CELL CYCLE PROTEIN"/>
    <property type="match status" value="1"/>
</dbReference>
<keyword evidence="7 12" id="KW-1133">Transmembrane helix</keyword>
<feature type="transmembrane region" description="Helical" evidence="12">
    <location>
        <begin position="80"/>
        <end position="98"/>
    </location>
</feature>
<dbReference type="GO" id="GO:0008360">
    <property type="term" value="P:regulation of cell shape"/>
    <property type="evidence" value="ECO:0007669"/>
    <property type="project" value="UniProtKB-KW"/>
</dbReference>
<keyword evidence="8 12" id="KW-0472">Membrane</keyword>
<evidence type="ECO:0000256" key="7">
    <source>
        <dbReference type="ARBA" id="ARBA00022989"/>
    </source>
</evidence>
<protein>
    <recommendedName>
        <fullName evidence="10">peptidoglycan glycosyltransferase</fullName>
        <ecNumber evidence="10">2.4.99.28</ecNumber>
    </recommendedName>
    <alternativeName>
        <fullName evidence="9">Peptidoglycan polymerase</fullName>
    </alternativeName>
</protein>
<proteinExistence type="predicted"/>
<dbReference type="GO" id="GO:0032153">
    <property type="term" value="C:cell division site"/>
    <property type="evidence" value="ECO:0007669"/>
    <property type="project" value="TreeGrafter"/>
</dbReference>
<evidence type="ECO:0000256" key="8">
    <source>
        <dbReference type="ARBA" id="ARBA00023136"/>
    </source>
</evidence>
<evidence type="ECO:0000256" key="4">
    <source>
        <dbReference type="ARBA" id="ARBA00022692"/>
    </source>
</evidence>
<feature type="transmembrane region" description="Helical" evidence="12">
    <location>
        <begin position="231"/>
        <end position="252"/>
    </location>
</feature>
<keyword evidence="2" id="KW-0328">Glycosyltransferase</keyword>
<feature type="transmembrane region" description="Helical" evidence="12">
    <location>
        <begin position="31"/>
        <end position="50"/>
    </location>
</feature>
<dbReference type="GO" id="GO:0008955">
    <property type="term" value="F:peptidoglycan glycosyltransferase activity"/>
    <property type="evidence" value="ECO:0007669"/>
    <property type="project" value="UniProtKB-EC"/>
</dbReference>
<evidence type="ECO:0000256" key="2">
    <source>
        <dbReference type="ARBA" id="ARBA00022676"/>
    </source>
</evidence>
<dbReference type="Pfam" id="PF01098">
    <property type="entry name" value="FTSW_RODA_SPOVE"/>
    <property type="match status" value="1"/>
</dbReference>
<dbReference type="GO" id="GO:0009252">
    <property type="term" value="P:peptidoglycan biosynthetic process"/>
    <property type="evidence" value="ECO:0007669"/>
    <property type="project" value="UniProtKB-KW"/>
</dbReference>
<comment type="subcellular location">
    <subcellularLocation>
        <location evidence="1">Membrane</location>
        <topology evidence="1">Multi-pass membrane protein</topology>
    </subcellularLocation>
</comment>
<feature type="non-terminal residue" evidence="13">
    <location>
        <position position="1"/>
    </location>
</feature>
<name>X0UB91_9ZZZZ</name>
<dbReference type="EMBL" id="BARS01001180">
    <property type="protein sequence ID" value="GAF85760.1"/>
    <property type="molecule type" value="Genomic_DNA"/>
</dbReference>
<sequence>FSFQPSEIAKFALILYMAESLTRKQVKDIKTFIRGVLPPLIIMLVMFLLILNEPDFSTSLIILGISFIMLFIGGTRIIQLYALIIAAIPLGILILLREEYRRTRLLSFLDPWKDPLDSGFHIIQSLLALGSGGIFGIGLAESKQKYFYLPDQHTDFIFSIIGEELGFIGTVVIIILFTILLWRGFRIALDSSDQFGTLLAAGITSMIVFQSIINIGVVTKMIPTTGITLPFISYGGSSLIVNMFCAGILLNISRYKVKE</sequence>
<keyword evidence="4 12" id="KW-0812">Transmembrane</keyword>
<evidence type="ECO:0000256" key="6">
    <source>
        <dbReference type="ARBA" id="ARBA00022984"/>
    </source>
</evidence>
<dbReference type="GO" id="GO:0051301">
    <property type="term" value="P:cell division"/>
    <property type="evidence" value="ECO:0007669"/>
    <property type="project" value="InterPro"/>
</dbReference>
<organism evidence="13">
    <name type="scientific">marine sediment metagenome</name>
    <dbReference type="NCBI Taxonomy" id="412755"/>
    <lineage>
        <taxon>unclassified sequences</taxon>
        <taxon>metagenomes</taxon>
        <taxon>ecological metagenomes</taxon>
    </lineage>
</organism>
<keyword evidence="5" id="KW-0133">Cell shape</keyword>
<evidence type="ECO:0000256" key="12">
    <source>
        <dbReference type="SAM" id="Phobius"/>
    </source>
</evidence>
<dbReference type="PANTHER" id="PTHR30474:SF2">
    <property type="entry name" value="PEPTIDOGLYCAN GLYCOSYLTRANSFERASE FTSW-RELATED"/>
    <property type="match status" value="1"/>
</dbReference>
<dbReference type="AlphaFoldDB" id="X0UB91"/>